<dbReference type="InParanoid" id="A0A177D0C5"/>
<protein>
    <submittedName>
        <fullName evidence="1">Uncharacterized protein</fullName>
    </submittedName>
</protein>
<gene>
    <name evidence="1" type="ORF">CC84DRAFT_1171307</name>
</gene>
<accession>A0A177D0C5</accession>
<name>A0A177D0C5_9PLEO</name>
<evidence type="ECO:0000313" key="2">
    <source>
        <dbReference type="Proteomes" id="UP000077069"/>
    </source>
</evidence>
<reference evidence="1 2" key="1">
    <citation type="submission" date="2016-05" db="EMBL/GenBank/DDBJ databases">
        <title>Comparative analysis of secretome profiles of manganese(II)-oxidizing ascomycete fungi.</title>
        <authorList>
            <consortium name="DOE Joint Genome Institute"/>
            <person name="Zeiner C.A."/>
            <person name="Purvine S.O."/>
            <person name="Zink E.M."/>
            <person name="Wu S."/>
            <person name="Pasa-Tolic L."/>
            <person name="Chaput D.L."/>
            <person name="Haridas S."/>
            <person name="Grigoriev I.V."/>
            <person name="Santelli C.M."/>
            <person name="Hansel C.M."/>
        </authorList>
    </citation>
    <scope>NUCLEOTIDE SEQUENCE [LARGE SCALE GENOMIC DNA]</scope>
    <source>
        <strain evidence="1 2">AP3s5-JAC2a</strain>
    </source>
</reference>
<organism evidence="1 2">
    <name type="scientific">Paraphaeosphaeria sporulosa</name>
    <dbReference type="NCBI Taxonomy" id="1460663"/>
    <lineage>
        <taxon>Eukaryota</taxon>
        <taxon>Fungi</taxon>
        <taxon>Dikarya</taxon>
        <taxon>Ascomycota</taxon>
        <taxon>Pezizomycotina</taxon>
        <taxon>Dothideomycetes</taxon>
        <taxon>Pleosporomycetidae</taxon>
        <taxon>Pleosporales</taxon>
        <taxon>Massarineae</taxon>
        <taxon>Didymosphaeriaceae</taxon>
        <taxon>Paraphaeosphaeria</taxon>
    </lineage>
</organism>
<dbReference type="RefSeq" id="XP_018042987.1">
    <property type="nucleotide sequence ID" value="XM_018179902.1"/>
</dbReference>
<keyword evidence="2" id="KW-1185">Reference proteome</keyword>
<evidence type="ECO:0000313" key="1">
    <source>
        <dbReference type="EMBL" id="OAG12622.1"/>
    </source>
</evidence>
<dbReference type="EMBL" id="KV441548">
    <property type="protein sequence ID" value="OAG12622.1"/>
    <property type="molecule type" value="Genomic_DNA"/>
</dbReference>
<dbReference type="Proteomes" id="UP000077069">
    <property type="component" value="Unassembled WGS sequence"/>
</dbReference>
<proteinExistence type="predicted"/>
<sequence length="119" mass="13395">MSQEGTLMSAENRLHRPPRHSPLKLLIASWTLNISIHRTIIAFHMRLRICAILRSAAVHFLSMVMYSKSHPIISALCLLRPLTWDMYSAVLVIAATALTICRSIHYARHVVILGTVVAQ</sequence>
<dbReference type="AlphaFoldDB" id="A0A177D0C5"/>
<dbReference type="GeneID" id="28763388"/>